<evidence type="ECO:0000256" key="6">
    <source>
        <dbReference type="SAM" id="MobiDB-lite"/>
    </source>
</evidence>
<keyword evidence="3 4" id="KW-0687">Ribonucleoprotein</keyword>
<accession>A0A2D6LPF5</accession>
<evidence type="ECO:0000313" key="8">
    <source>
        <dbReference type="EMBL" id="MAG17974.1"/>
    </source>
</evidence>
<dbReference type="CDD" id="cd00353">
    <property type="entry name" value="Ribosomal_S15p_S13e"/>
    <property type="match status" value="1"/>
</dbReference>
<name>A0A2D6LPF5_9ARCH</name>
<dbReference type="InterPro" id="IPR009068">
    <property type="entry name" value="uS15_NS1_RNA-bd_sf"/>
</dbReference>
<evidence type="ECO:0000256" key="1">
    <source>
        <dbReference type="ARBA" id="ARBA00008434"/>
    </source>
</evidence>
<evidence type="ECO:0000256" key="5">
    <source>
        <dbReference type="RuleBase" id="RU003919"/>
    </source>
</evidence>
<keyword evidence="2 4" id="KW-0689">Ribosomal protein</keyword>
<evidence type="ECO:0000313" key="9">
    <source>
        <dbReference type="Proteomes" id="UP000226712"/>
    </source>
</evidence>
<protein>
    <recommendedName>
        <fullName evidence="4">Small ribosomal subunit protein uS15</fullName>
    </recommendedName>
</protein>
<dbReference type="EMBL" id="NZBD01000004">
    <property type="protein sequence ID" value="MAG17974.1"/>
    <property type="molecule type" value="Genomic_DNA"/>
</dbReference>
<dbReference type="Pfam" id="PF08069">
    <property type="entry name" value="Ribosomal_S13_N"/>
    <property type="match status" value="1"/>
</dbReference>
<evidence type="ECO:0000256" key="3">
    <source>
        <dbReference type="ARBA" id="ARBA00023274"/>
    </source>
</evidence>
<dbReference type="Proteomes" id="UP000226712">
    <property type="component" value="Unassembled WGS sequence"/>
</dbReference>
<feature type="compositionally biased region" description="Polar residues" evidence="6">
    <location>
        <begin position="9"/>
        <end position="22"/>
    </location>
</feature>
<dbReference type="PANTHER" id="PTHR11885:SF6">
    <property type="entry name" value="SMALL RIBOSOMAL SUBUNIT PROTEIN US15"/>
    <property type="match status" value="1"/>
</dbReference>
<dbReference type="GO" id="GO:0022627">
    <property type="term" value="C:cytosolic small ribosomal subunit"/>
    <property type="evidence" value="ECO:0007669"/>
    <property type="project" value="TreeGrafter"/>
</dbReference>
<dbReference type="InterPro" id="IPR000589">
    <property type="entry name" value="Ribosomal_uS15"/>
</dbReference>
<reference evidence="9" key="1">
    <citation type="submission" date="2017-09" db="EMBL/GenBank/DDBJ databases">
        <title>The Reconstruction of 2,631 Draft Metagenome-Assembled Genomes from the Global Oceans.</title>
        <authorList>
            <person name="Tully B.J."/>
            <person name="Graham E.D."/>
            <person name="Heidelberg J.F."/>
        </authorList>
    </citation>
    <scope>NUCLEOTIDE SEQUENCE [LARGE SCALE GENOMIC DNA]</scope>
</reference>
<dbReference type="Pfam" id="PF00312">
    <property type="entry name" value="Ribosomal_S15"/>
    <property type="match status" value="1"/>
</dbReference>
<dbReference type="PANTHER" id="PTHR11885">
    <property type="entry name" value="RIBOSOMAL PROTEIN S15P/S13E"/>
    <property type="match status" value="1"/>
</dbReference>
<gene>
    <name evidence="4" type="primary">rps15</name>
    <name evidence="8" type="ORF">CL944_00700</name>
</gene>
<dbReference type="GO" id="GO:0003735">
    <property type="term" value="F:structural constituent of ribosome"/>
    <property type="evidence" value="ECO:0007669"/>
    <property type="project" value="InterPro"/>
</dbReference>
<dbReference type="SUPFAM" id="SSF47060">
    <property type="entry name" value="S15/NS1 RNA-binding domain"/>
    <property type="match status" value="1"/>
</dbReference>
<comment type="similarity">
    <text evidence="1 4 5">Belongs to the universal ribosomal protein uS15 family.</text>
</comment>
<dbReference type="Gene3D" id="4.10.860.130">
    <property type="match status" value="1"/>
</dbReference>
<dbReference type="GO" id="GO:0006412">
    <property type="term" value="P:translation"/>
    <property type="evidence" value="ECO:0007669"/>
    <property type="project" value="UniProtKB-UniRule"/>
</dbReference>
<dbReference type="InterPro" id="IPR012606">
    <property type="entry name" value="Ribosomal_uS15_N"/>
</dbReference>
<evidence type="ECO:0000256" key="2">
    <source>
        <dbReference type="ARBA" id="ARBA00022980"/>
    </source>
</evidence>
<dbReference type="SMART" id="SM01386">
    <property type="entry name" value="Ribosomal_S13_N"/>
    <property type="match status" value="1"/>
</dbReference>
<feature type="region of interest" description="Disordered" evidence="6">
    <location>
        <begin position="1"/>
        <end position="23"/>
    </location>
</feature>
<comment type="subunit">
    <text evidence="4">Part of the 30S ribosomal subunit.</text>
</comment>
<dbReference type="InterPro" id="IPR023029">
    <property type="entry name" value="Ribosomal_uS15_arc_euk"/>
</dbReference>
<evidence type="ECO:0000259" key="7">
    <source>
        <dbReference type="SMART" id="SM01386"/>
    </source>
</evidence>
<dbReference type="SMART" id="SM01387">
    <property type="entry name" value="Ribosomal_S15"/>
    <property type="match status" value="1"/>
</dbReference>
<dbReference type="NCBIfam" id="NF006331">
    <property type="entry name" value="PRK08561.1"/>
    <property type="match status" value="1"/>
</dbReference>
<organism evidence="8 9">
    <name type="scientific">Candidatus Iainarchaeum sp</name>
    <dbReference type="NCBI Taxonomy" id="3101447"/>
    <lineage>
        <taxon>Archaea</taxon>
        <taxon>Candidatus Iainarchaeota</taxon>
        <taxon>Candidatus Iainarchaeia</taxon>
        <taxon>Candidatus Iainarchaeales</taxon>
        <taxon>Candidatus Iainarchaeaceae</taxon>
        <taxon>Candidatus Iainarchaeum</taxon>
    </lineage>
</organism>
<proteinExistence type="inferred from homology"/>
<dbReference type="AlphaFoldDB" id="A0A2D6LPF5"/>
<evidence type="ECO:0000256" key="4">
    <source>
        <dbReference type="HAMAP-Rule" id="MF_01343"/>
    </source>
</evidence>
<dbReference type="GO" id="GO:0070181">
    <property type="term" value="F:small ribosomal subunit rRNA binding"/>
    <property type="evidence" value="ECO:0007669"/>
    <property type="project" value="TreeGrafter"/>
</dbReference>
<feature type="domain" description="Small ribosomal subunit protein uS15 N-terminal" evidence="7">
    <location>
        <begin position="1"/>
        <end position="60"/>
    </location>
</feature>
<comment type="caution">
    <text evidence="8">The sequence shown here is derived from an EMBL/GenBank/DDBJ whole genome shotgun (WGS) entry which is preliminary data.</text>
</comment>
<sequence>MSRMHTGSKGKSGSTPPASKQSAGWVEYKPAEIEQIIIELANSGLTASEIGITLRDQYGVPSVHKLSGKKIEQILEKNKLGSDIPRDLLNLIKKSVKLTKHMEKNKKDMTSKRGYQLTVSKIRRLTKYYVKEGKLAKGWRYTPEKAALLVK</sequence>
<dbReference type="HAMAP" id="MF_01343_A">
    <property type="entry name" value="Ribosomal_uS15_A"/>
    <property type="match status" value="1"/>
</dbReference>
<dbReference type="Gene3D" id="1.10.287.10">
    <property type="entry name" value="S15/NS1, RNA-binding"/>
    <property type="match status" value="1"/>
</dbReference>